<organism evidence="2 3">
    <name type="scientific">Clostridium aestuarii</name>
    <dbReference type="NCBI Taxonomy" id="338193"/>
    <lineage>
        <taxon>Bacteria</taxon>
        <taxon>Bacillati</taxon>
        <taxon>Bacillota</taxon>
        <taxon>Clostridia</taxon>
        <taxon>Eubacteriales</taxon>
        <taxon>Clostridiaceae</taxon>
        <taxon>Clostridium</taxon>
    </lineage>
</organism>
<keyword evidence="3" id="KW-1185">Reference proteome</keyword>
<evidence type="ECO:0000313" key="3">
    <source>
        <dbReference type="Proteomes" id="UP001078443"/>
    </source>
</evidence>
<reference evidence="2" key="1">
    <citation type="submission" date="2022-12" db="EMBL/GenBank/DDBJ databases">
        <authorList>
            <person name="Wang J."/>
        </authorList>
    </citation>
    <scope>NUCLEOTIDE SEQUENCE</scope>
    <source>
        <strain evidence="2">HY-45-18</strain>
    </source>
</reference>
<evidence type="ECO:0000313" key="2">
    <source>
        <dbReference type="EMBL" id="MCY6485786.1"/>
    </source>
</evidence>
<feature type="compositionally biased region" description="Basic and acidic residues" evidence="1">
    <location>
        <begin position="64"/>
        <end position="78"/>
    </location>
</feature>
<evidence type="ECO:0000256" key="1">
    <source>
        <dbReference type="SAM" id="MobiDB-lite"/>
    </source>
</evidence>
<protein>
    <submittedName>
        <fullName evidence="2">Uncharacterized protein</fullName>
    </submittedName>
</protein>
<dbReference type="RefSeq" id="WP_268042436.1">
    <property type="nucleotide sequence ID" value="NZ_JAPQER010000011.1"/>
</dbReference>
<dbReference type="Proteomes" id="UP001078443">
    <property type="component" value="Unassembled WGS sequence"/>
</dbReference>
<sequence>MNVKNNKNIEKGKMHKLNHQIEKINDKHNPVTNEDEFAVIGNNTELKNDEEVDPNIESNPFPFSEEKNPFFEGDTTRL</sequence>
<dbReference type="EMBL" id="JAPQER010000011">
    <property type="protein sequence ID" value="MCY6485786.1"/>
    <property type="molecule type" value="Genomic_DNA"/>
</dbReference>
<proteinExistence type="predicted"/>
<comment type="caution">
    <text evidence="2">The sequence shown here is derived from an EMBL/GenBank/DDBJ whole genome shotgun (WGS) entry which is preliminary data.</text>
</comment>
<gene>
    <name evidence="2" type="ORF">OW763_15810</name>
</gene>
<feature type="region of interest" description="Disordered" evidence="1">
    <location>
        <begin position="44"/>
        <end position="78"/>
    </location>
</feature>
<name>A0ABT4D3H6_9CLOT</name>
<accession>A0ABT4D3H6</accession>